<dbReference type="GO" id="GO:0003700">
    <property type="term" value="F:DNA-binding transcription factor activity"/>
    <property type="evidence" value="ECO:0007669"/>
    <property type="project" value="InterPro"/>
</dbReference>
<dbReference type="CDD" id="cd00018">
    <property type="entry name" value="AP2"/>
    <property type="match status" value="1"/>
</dbReference>
<proteinExistence type="predicted"/>
<keyword evidence="3" id="KW-0238">DNA-binding</keyword>
<evidence type="ECO:0000256" key="6">
    <source>
        <dbReference type="SAM" id="MobiDB-lite"/>
    </source>
</evidence>
<dbReference type="Proteomes" id="UP001279734">
    <property type="component" value="Unassembled WGS sequence"/>
</dbReference>
<dbReference type="EMBL" id="BSYO01000036">
    <property type="protein sequence ID" value="GMH29653.1"/>
    <property type="molecule type" value="Genomic_DNA"/>
</dbReference>
<name>A0AAD3Y573_NEPGR</name>
<comment type="caution">
    <text evidence="8">The sequence shown here is derived from an EMBL/GenBank/DDBJ whole genome shotgun (WGS) entry which is preliminary data.</text>
</comment>
<keyword evidence="5" id="KW-0539">Nucleus</keyword>
<dbReference type="AlphaFoldDB" id="A0AAD3Y573"/>
<evidence type="ECO:0000256" key="5">
    <source>
        <dbReference type="ARBA" id="ARBA00023242"/>
    </source>
</evidence>
<feature type="compositionally biased region" description="Polar residues" evidence="6">
    <location>
        <begin position="185"/>
        <end position="199"/>
    </location>
</feature>
<dbReference type="SUPFAM" id="SSF54171">
    <property type="entry name" value="DNA-binding domain"/>
    <property type="match status" value="1"/>
</dbReference>
<dbReference type="FunFam" id="3.30.730.10:FF:000001">
    <property type="entry name" value="Ethylene-responsive transcription factor 2"/>
    <property type="match status" value="1"/>
</dbReference>
<dbReference type="PROSITE" id="PS51032">
    <property type="entry name" value="AP2_ERF"/>
    <property type="match status" value="1"/>
</dbReference>
<feature type="compositionally biased region" description="Basic residues" evidence="6">
    <location>
        <begin position="17"/>
        <end position="26"/>
    </location>
</feature>
<organism evidence="8 9">
    <name type="scientific">Nepenthes gracilis</name>
    <name type="common">Slender pitcher plant</name>
    <dbReference type="NCBI Taxonomy" id="150966"/>
    <lineage>
        <taxon>Eukaryota</taxon>
        <taxon>Viridiplantae</taxon>
        <taxon>Streptophyta</taxon>
        <taxon>Embryophyta</taxon>
        <taxon>Tracheophyta</taxon>
        <taxon>Spermatophyta</taxon>
        <taxon>Magnoliopsida</taxon>
        <taxon>eudicotyledons</taxon>
        <taxon>Gunneridae</taxon>
        <taxon>Pentapetalae</taxon>
        <taxon>Caryophyllales</taxon>
        <taxon>Nepenthaceae</taxon>
        <taxon>Nepenthes</taxon>
    </lineage>
</organism>
<dbReference type="GO" id="GO:0005634">
    <property type="term" value="C:nucleus"/>
    <property type="evidence" value="ECO:0007669"/>
    <property type="project" value="UniProtKB-SubCell"/>
</dbReference>
<dbReference type="GO" id="GO:0003677">
    <property type="term" value="F:DNA binding"/>
    <property type="evidence" value="ECO:0007669"/>
    <property type="project" value="UniProtKB-KW"/>
</dbReference>
<dbReference type="PRINTS" id="PR00367">
    <property type="entry name" value="ETHRSPELEMNT"/>
</dbReference>
<keyword evidence="9" id="KW-1185">Reference proteome</keyword>
<dbReference type="SMART" id="SM00380">
    <property type="entry name" value="AP2"/>
    <property type="match status" value="1"/>
</dbReference>
<evidence type="ECO:0000313" key="9">
    <source>
        <dbReference type="Proteomes" id="UP001279734"/>
    </source>
</evidence>
<dbReference type="Pfam" id="PF00847">
    <property type="entry name" value="AP2"/>
    <property type="match status" value="1"/>
</dbReference>
<dbReference type="InterPro" id="IPR036955">
    <property type="entry name" value="AP2/ERF_dom_sf"/>
</dbReference>
<evidence type="ECO:0000259" key="7">
    <source>
        <dbReference type="PROSITE" id="PS51032"/>
    </source>
</evidence>
<evidence type="ECO:0000256" key="1">
    <source>
        <dbReference type="ARBA" id="ARBA00004123"/>
    </source>
</evidence>
<dbReference type="PANTHER" id="PTHR31194:SF202">
    <property type="entry name" value="ETHYLENE-RESPONSIVE TRANSCRIPTION FACTOR ERF070"/>
    <property type="match status" value="1"/>
</dbReference>
<dbReference type="InterPro" id="IPR016177">
    <property type="entry name" value="DNA-bd_dom_sf"/>
</dbReference>
<dbReference type="Gene3D" id="3.30.730.10">
    <property type="entry name" value="AP2/ERF domain"/>
    <property type="match status" value="1"/>
</dbReference>
<dbReference type="PANTHER" id="PTHR31194">
    <property type="entry name" value="SHN SHINE , DNA BINDING / TRANSCRIPTION FACTOR"/>
    <property type="match status" value="1"/>
</dbReference>
<evidence type="ECO:0000256" key="2">
    <source>
        <dbReference type="ARBA" id="ARBA00023015"/>
    </source>
</evidence>
<sequence length="381" mass="42846">MDYGLLCPTKYTEQKNVTKKYTRQKPTKSLPTGGRKSAPRIVRVSVVDYEATDSSSDEESEMFGRNRVKRYVDEIIIEEGESSKGRLNSRVPVKKAENRRPMKQSVVSAGTAASGKKFRGVRRRPWGKWAAEIRDPVRRVRLWLGTYNTAEEAAIVYDNAAIQLRGADALTNFVTPPPPMESKPETNAPSTSAYDSGNESSRHLCSPTSVLHFQAHSNDHAEPENRHKSDVIQFNHFHPPGPIREDALREWQPGMDITASSWFGTDCRINPVPEEDTLNCCPCPVRKEDFTERHGETNNTVMEYSADYMPSDFNDLFNFQTPEMMLFDNLPPAVMLQIEDFGGSIADLSNDFASSSSSAFQVDDYFQDIDDICSSDPLVLL</sequence>
<evidence type="ECO:0000256" key="3">
    <source>
        <dbReference type="ARBA" id="ARBA00023125"/>
    </source>
</evidence>
<dbReference type="InterPro" id="IPR001471">
    <property type="entry name" value="AP2/ERF_dom"/>
</dbReference>
<gene>
    <name evidence="8" type="ORF">Nepgr_031496</name>
</gene>
<keyword evidence="4" id="KW-0804">Transcription</keyword>
<comment type="subcellular location">
    <subcellularLocation>
        <location evidence="1">Nucleus</location>
    </subcellularLocation>
</comment>
<accession>A0AAD3Y573</accession>
<feature type="region of interest" description="Disordered" evidence="6">
    <location>
        <begin position="92"/>
        <end position="113"/>
    </location>
</feature>
<feature type="region of interest" description="Disordered" evidence="6">
    <location>
        <begin position="174"/>
        <end position="203"/>
    </location>
</feature>
<evidence type="ECO:0000256" key="4">
    <source>
        <dbReference type="ARBA" id="ARBA00023163"/>
    </source>
</evidence>
<evidence type="ECO:0000313" key="8">
    <source>
        <dbReference type="EMBL" id="GMH29653.1"/>
    </source>
</evidence>
<feature type="region of interest" description="Disordered" evidence="6">
    <location>
        <begin position="17"/>
        <end position="37"/>
    </location>
</feature>
<dbReference type="InterPro" id="IPR050913">
    <property type="entry name" value="AP2/ERF_ERF"/>
</dbReference>
<keyword evidence="2" id="KW-0805">Transcription regulation</keyword>
<protein>
    <recommendedName>
        <fullName evidence="7">AP2/ERF domain-containing protein</fullName>
    </recommendedName>
</protein>
<reference evidence="8" key="1">
    <citation type="submission" date="2023-05" db="EMBL/GenBank/DDBJ databases">
        <title>Nepenthes gracilis genome sequencing.</title>
        <authorList>
            <person name="Fukushima K."/>
        </authorList>
    </citation>
    <scope>NUCLEOTIDE SEQUENCE</scope>
    <source>
        <strain evidence="8">SING2019-196</strain>
    </source>
</reference>
<feature type="domain" description="AP2/ERF" evidence="7">
    <location>
        <begin position="117"/>
        <end position="174"/>
    </location>
</feature>